<dbReference type="InterPro" id="IPR036670">
    <property type="entry name" value="SecA_X-link_sf"/>
</dbReference>
<dbReference type="GO" id="GO:0043952">
    <property type="term" value="P:protein transport by the Sec complex"/>
    <property type="evidence" value="ECO:0007669"/>
    <property type="project" value="UniProtKB-ARBA"/>
</dbReference>
<dbReference type="SUPFAM" id="SSF52540">
    <property type="entry name" value="P-loop containing nucleoside triphosphate hydrolases"/>
    <property type="match status" value="2"/>
</dbReference>
<dbReference type="GO" id="GO:0005886">
    <property type="term" value="C:plasma membrane"/>
    <property type="evidence" value="ECO:0007669"/>
    <property type="project" value="UniProtKB-SubCell"/>
</dbReference>
<dbReference type="AlphaFoldDB" id="A0A5C6CHW4"/>
<evidence type="ECO:0000256" key="13">
    <source>
        <dbReference type="ARBA" id="ARBA00023010"/>
    </source>
</evidence>
<dbReference type="Gene3D" id="1.10.3060.10">
    <property type="entry name" value="Helical scaffold and wing domains of SecA"/>
    <property type="match status" value="2"/>
</dbReference>
<dbReference type="HAMAP" id="MF_01382">
    <property type="entry name" value="SecA"/>
    <property type="match status" value="1"/>
</dbReference>
<dbReference type="GO" id="GO:0017038">
    <property type="term" value="P:protein import"/>
    <property type="evidence" value="ECO:0007669"/>
    <property type="project" value="InterPro"/>
</dbReference>
<feature type="compositionally biased region" description="Basic and acidic residues" evidence="16">
    <location>
        <begin position="1190"/>
        <end position="1207"/>
    </location>
</feature>
<evidence type="ECO:0000259" key="17">
    <source>
        <dbReference type="PROSITE" id="PS51192"/>
    </source>
</evidence>
<feature type="domain" description="SecA family profile" evidence="19">
    <location>
        <begin position="23"/>
        <end position="691"/>
    </location>
</feature>
<evidence type="ECO:0000256" key="3">
    <source>
        <dbReference type="ARBA" id="ARBA00007650"/>
    </source>
</evidence>
<dbReference type="Proteomes" id="UP000318437">
    <property type="component" value="Unassembled WGS sequence"/>
</dbReference>
<keyword evidence="12 15" id="KW-1278">Translocase</keyword>
<dbReference type="PRINTS" id="PR00906">
    <property type="entry name" value="SECA"/>
</dbReference>
<name>A0A5C6CHW4_9BACT</name>
<dbReference type="SUPFAM" id="SSF81767">
    <property type="entry name" value="Pre-protein crosslinking domain of SecA"/>
    <property type="match status" value="1"/>
</dbReference>
<dbReference type="InterPro" id="IPR011115">
    <property type="entry name" value="SecA_DEAD"/>
</dbReference>
<keyword evidence="14 15" id="KW-0472">Membrane</keyword>
<comment type="similarity">
    <text evidence="3 15">Belongs to the SecA family.</text>
</comment>
<comment type="catalytic activity">
    <reaction evidence="15">
        <text>ATP + H2O + cellular proteinSide 1 = ADP + phosphate + cellular proteinSide 2.</text>
        <dbReference type="EC" id="7.4.2.8"/>
    </reaction>
</comment>
<comment type="subcellular location">
    <subcellularLocation>
        <location evidence="15">Cell membrane</location>
        <topology evidence="15">Peripheral membrane protein</topology>
        <orientation evidence="15">Cytoplasmic side</orientation>
    </subcellularLocation>
    <subcellularLocation>
        <location evidence="15">Cytoplasm</location>
    </subcellularLocation>
    <subcellularLocation>
        <location evidence="2">Membrane</location>
        <topology evidence="2">Peripheral membrane protein</topology>
    </subcellularLocation>
    <text evidence="15">Distribution is 50-50.</text>
</comment>
<reference evidence="20 21" key="1">
    <citation type="submission" date="2019-02" db="EMBL/GenBank/DDBJ databases">
        <title>Deep-cultivation of Planctomycetes and their phenomic and genomic characterization uncovers novel biology.</title>
        <authorList>
            <person name="Wiegand S."/>
            <person name="Jogler M."/>
            <person name="Boedeker C."/>
            <person name="Pinto D."/>
            <person name="Vollmers J."/>
            <person name="Rivas-Marin E."/>
            <person name="Kohn T."/>
            <person name="Peeters S.H."/>
            <person name="Heuer A."/>
            <person name="Rast P."/>
            <person name="Oberbeckmann S."/>
            <person name="Bunk B."/>
            <person name="Jeske O."/>
            <person name="Meyerdierks A."/>
            <person name="Storesund J.E."/>
            <person name="Kallscheuer N."/>
            <person name="Luecker S."/>
            <person name="Lage O.M."/>
            <person name="Pohl T."/>
            <person name="Merkel B.J."/>
            <person name="Hornburger P."/>
            <person name="Mueller R.-W."/>
            <person name="Bruemmer F."/>
            <person name="Labrenz M."/>
            <person name="Spormann A.M."/>
            <person name="Op Den Camp H."/>
            <person name="Overmann J."/>
            <person name="Amann R."/>
            <person name="Jetten M.S.M."/>
            <person name="Mascher T."/>
            <person name="Medema M.H."/>
            <person name="Devos D.P."/>
            <person name="Kaster A.-K."/>
            <person name="Ovreas L."/>
            <person name="Rohde M."/>
            <person name="Galperin M.Y."/>
            <person name="Jogler C."/>
        </authorList>
    </citation>
    <scope>NUCLEOTIDE SEQUENCE [LARGE SCALE GENOMIC DNA]</scope>
    <source>
        <strain evidence="20 21">Pla144</strain>
    </source>
</reference>
<evidence type="ECO:0000256" key="6">
    <source>
        <dbReference type="ARBA" id="ARBA00022490"/>
    </source>
</evidence>
<dbReference type="GO" id="GO:0006605">
    <property type="term" value="P:protein targeting"/>
    <property type="evidence" value="ECO:0007669"/>
    <property type="project" value="UniProtKB-UniRule"/>
</dbReference>
<protein>
    <recommendedName>
        <fullName evidence="15">Protein translocase subunit SecA</fullName>
        <ecNumber evidence="15">7.4.2.8</ecNumber>
    </recommendedName>
</protein>
<dbReference type="FunFam" id="3.40.50.300:FF:000113">
    <property type="entry name" value="Preprotein translocase subunit SecA"/>
    <property type="match status" value="1"/>
</dbReference>
<dbReference type="Gene3D" id="3.40.50.300">
    <property type="entry name" value="P-loop containing nucleotide triphosphate hydrolases"/>
    <property type="match status" value="2"/>
</dbReference>
<comment type="subunit">
    <text evidence="15">Monomer and homodimer. Part of the essential Sec protein translocation apparatus which comprises SecA, SecYEG and auxiliary proteins SecDF. Other proteins may also be involved.</text>
</comment>
<feature type="domain" description="Helicase C-terminal" evidence="18">
    <location>
        <begin position="495"/>
        <end position="707"/>
    </location>
</feature>
<dbReference type="InterPro" id="IPR036266">
    <property type="entry name" value="SecA_Wing/Scaffold_sf"/>
</dbReference>
<dbReference type="FunFam" id="3.90.1440.10:FF:000003">
    <property type="entry name" value="Preprotein translocase SecA subunit"/>
    <property type="match status" value="1"/>
</dbReference>
<evidence type="ECO:0000313" key="20">
    <source>
        <dbReference type="EMBL" id="TWU23645.1"/>
    </source>
</evidence>
<keyword evidence="8 15" id="KW-0547">Nucleotide-binding</keyword>
<gene>
    <name evidence="15" type="primary">secA</name>
    <name evidence="20" type="ORF">Pla144_38200</name>
</gene>
<keyword evidence="9" id="KW-0862">Zinc</keyword>
<evidence type="ECO:0000259" key="19">
    <source>
        <dbReference type="PROSITE" id="PS51196"/>
    </source>
</evidence>
<dbReference type="Pfam" id="PF07517">
    <property type="entry name" value="SecA_DEAD"/>
    <property type="match status" value="1"/>
</dbReference>
<dbReference type="InterPro" id="IPR020937">
    <property type="entry name" value="SecA_CS"/>
</dbReference>
<feature type="binding site" evidence="15">
    <location>
        <position position="570"/>
    </location>
    <ligand>
        <name>ATP</name>
        <dbReference type="ChEBI" id="CHEBI:30616"/>
    </ligand>
</feature>
<dbReference type="OrthoDB" id="9805579at2"/>
<evidence type="ECO:0000256" key="11">
    <source>
        <dbReference type="ARBA" id="ARBA00022927"/>
    </source>
</evidence>
<dbReference type="Gene3D" id="3.90.1440.10">
    <property type="entry name" value="SecA, preprotein cross-linking domain"/>
    <property type="match status" value="1"/>
</dbReference>
<dbReference type="SUPFAM" id="SSF81886">
    <property type="entry name" value="Helical scaffold and wing domains of SecA"/>
    <property type="match status" value="2"/>
</dbReference>
<keyword evidence="7" id="KW-0479">Metal-binding</keyword>
<dbReference type="EMBL" id="SJPS01000006">
    <property type="protein sequence ID" value="TWU23645.1"/>
    <property type="molecule type" value="Genomic_DNA"/>
</dbReference>
<comment type="caution">
    <text evidence="20">The sequence shown here is derived from an EMBL/GenBank/DDBJ whole genome shotgun (WGS) entry which is preliminary data.</text>
</comment>
<feature type="domain" description="Helicase ATP-binding" evidence="17">
    <location>
        <begin position="109"/>
        <end position="276"/>
    </location>
</feature>
<dbReference type="CDD" id="cd18803">
    <property type="entry name" value="SF2_C_secA"/>
    <property type="match status" value="1"/>
</dbReference>
<evidence type="ECO:0000256" key="12">
    <source>
        <dbReference type="ARBA" id="ARBA00022967"/>
    </source>
</evidence>
<keyword evidence="13 15" id="KW-0811">Translocation</keyword>
<feature type="binding site" evidence="15">
    <location>
        <begin position="125"/>
        <end position="129"/>
    </location>
    <ligand>
        <name>ATP</name>
        <dbReference type="ChEBI" id="CHEBI:30616"/>
    </ligand>
</feature>
<dbReference type="RefSeq" id="WP_146452135.1">
    <property type="nucleotide sequence ID" value="NZ_SJPS01000006.1"/>
</dbReference>
<dbReference type="CDD" id="cd17928">
    <property type="entry name" value="DEXDc_SecA"/>
    <property type="match status" value="1"/>
</dbReference>
<dbReference type="GO" id="GO:0008564">
    <property type="term" value="F:protein-exporting ATPase activity"/>
    <property type="evidence" value="ECO:0007669"/>
    <property type="project" value="UniProtKB-EC"/>
</dbReference>
<proteinExistence type="inferred from homology"/>
<dbReference type="EC" id="7.4.2.8" evidence="15"/>
<keyword evidence="4 15" id="KW-0813">Transport</keyword>
<dbReference type="InterPro" id="IPR001650">
    <property type="entry name" value="Helicase_C-like"/>
</dbReference>
<evidence type="ECO:0000256" key="4">
    <source>
        <dbReference type="ARBA" id="ARBA00022448"/>
    </source>
</evidence>
<feature type="compositionally biased region" description="Basic residues" evidence="16">
    <location>
        <begin position="1217"/>
        <end position="1227"/>
    </location>
</feature>
<sequence>MELLERIWEILSGVGNGILGRFERAITALFGSANARYLKHTNSRVAAISALEPIYQALSDDELRGKTEEFRKRITAGETLDDLLVEAFAACREAGRRFLTMRHYDVQLIGGIILHEGNIAEMVTGEGKTLVATLPAYLNAIEGKGVHIVTVNDYLARRDMEWMAPIYKGLGLTVDAIWSGMDPNERQEAYACDITYGTNNEFGFDYLRDNMKHAARGDDRYSKHQQQAQGTLNYAIVDEVDNILIDEARTPLIISGPAQDDITKYMKADKIARQLKPNLHFEVKEKEHSAHLTDEGVREAERLAGVESFYTAGNMQWPHLIDNALKAHNLYKLDVSYVVQQGRVIIVDEFTGRLMEGRQWSDGLHQAVEAKEGVQIKEENQTLATITLQNFFKLYKKISGMTGTALTEAGEFWKIYKLDVIGVPTNREMKRIEHPDMILRTEREKYGVIAEEIERLNRFTTVELKNGSEYIGKLVGEDENSVTLDMPEERRKETFSRDKISHIQRPGRPILVGTVSIEKSERLSSLLNKRGIAHEVLNAKQHKREAEIVAQAGRLGAVTIATNMAGRGTDIVLGGNPETMAWAELQDKYASRLDVPKEEWQQLVTKIERREKMKEQGKEVKEIGGLHIVGTERHESRRIDLQLRGRCGRQGDPGSSRFFLSLEDDLMRIFAGEWVKNILTRLGMQEGEAIESRMVTRRIEGAQKKVEERNFEIRKNLLEYDEVMDEQRKRVYGYRQRILDGDNCRELIMEMIREQIDEHFQAFLDSDYGTDSFAAAAGNLLNVQLESRDFRNVSPEDADRLARDEAYRLAETQILDAIEENLPEEEEPSEWNWDALAKWSNIRWATNYRDRDLKKIGRDQLAEILIKDANEAIGEIDLSDCERLLESNYGVKTACAWLQDKFGVELSPDEVGNLSSQEFIDLAQERAQQSYDERESEYPVLAGMYRFASRNQAGQRGLQREELVEWAKRRFSADLSLDDLKSKQREEIRSMLVEYSRQMNVAANKVASEAQQRVEALFTESGRAVTLGQVTGNNGKLNDLSEWLANSCNSTLTSEELAKLDYDAARRRVAQLVEDRYRPEMRRMERAVLLQILDQSWKEHLLSMDHLRSSVGLRGYAQIDPKVEYKREGMRMFEVMWSSVANYVTNLIFKMEQLDEGFVGSTWVESAAIHESAPTTSDIAEQQQAAIEGTDTKQKLEPIRNRQEKIGRNQPCPCGSGKKHKNCCGRS</sequence>
<evidence type="ECO:0000256" key="1">
    <source>
        <dbReference type="ARBA" id="ARBA00001947"/>
    </source>
</evidence>
<dbReference type="InterPro" id="IPR011116">
    <property type="entry name" value="SecA_Wing/Scaffold"/>
</dbReference>
<dbReference type="GO" id="GO:0065002">
    <property type="term" value="P:intracellular protein transmembrane transport"/>
    <property type="evidence" value="ECO:0007669"/>
    <property type="project" value="UniProtKB-UniRule"/>
</dbReference>
<dbReference type="PROSITE" id="PS51196">
    <property type="entry name" value="SECA_MOTOR_DEAD"/>
    <property type="match status" value="1"/>
</dbReference>
<dbReference type="InterPro" id="IPR000185">
    <property type="entry name" value="SecA"/>
</dbReference>
<evidence type="ECO:0000256" key="14">
    <source>
        <dbReference type="ARBA" id="ARBA00023136"/>
    </source>
</evidence>
<feature type="region of interest" description="Disordered" evidence="16">
    <location>
        <begin position="1187"/>
        <end position="1227"/>
    </location>
</feature>
<evidence type="ECO:0000256" key="9">
    <source>
        <dbReference type="ARBA" id="ARBA00022833"/>
    </source>
</evidence>
<keyword evidence="5 15" id="KW-1003">Cell membrane</keyword>
<dbReference type="Pfam" id="PF01043">
    <property type="entry name" value="SecA_PP_bind"/>
    <property type="match status" value="1"/>
</dbReference>
<comment type="cofactor">
    <cofactor evidence="1">
        <name>Zn(2+)</name>
        <dbReference type="ChEBI" id="CHEBI:29105"/>
    </cofactor>
</comment>
<dbReference type="PANTHER" id="PTHR30612:SF0">
    <property type="entry name" value="CHLOROPLAST PROTEIN-TRANSPORTING ATPASE"/>
    <property type="match status" value="1"/>
</dbReference>
<dbReference type="GO" id="GO:0005524">
    <property type="term" value="F:ATP binding"/>
    <property type="evidence" value="ECO:0007669"/>
    <property type="project" value="UniProtKB-UniRule"/>
</dbReference>
<dbReference type="GO" id="GO:0005829">
    <property type="term" value="C:cytosol"/>
    <property type="evidence" value="ECO:0007669"/>
    <property type="project" value="TreeGrafter"/>
</dbReference>
<evidence type="ECO:0000313" key="21">
    <source>
        <dbReference type="Proteomes" id="UP000318437"/>
    </source>
</evidence>
<dbReference type="GO" id="GO:0046872">
    <property type="term" value="F:metal ion binding"/>
    <property type="evidence" value="ECO:0007669"/>
    <property type="project" value="UniProtKB-KW"/>
</dbReference>
<keyword evidence="11 15" id="KW-0653">Protein transport</keyword>
<dbReference type="SMART" id="SM00957">
    <property type="entry name" value="SecA_DEAD"/>
    <property type="match status" value="1"/>
</dbReference>
<evidence type="ECO:0000256" key="2">
    <source>
        <dbReference type="ARBA" id="ARBA00004170"/>
    </source>
</evidence>
<dbReference type="InterPro" id="IPR027417">
    <property type="entry name" value="P-loop_NTPase"/>
</dbReference>
<dbReference type="PROSITE" id="PS01312">
    <property type="entry name" value="SECA"/>
    <property type="match status" value="1"/>
</dbReference>
<evidence type="ECO:0000259" key="18">
    <source>
        <dbReference type="PROSITE" id="PS51194"/>
    </source>
</evidence>
<evidence type="ECO:0000256" key="15">
    <source>
        <dbReference type="HAMAP-Rule" id="MF_01382"/>
    </source>
</evidence>
<evidence type="ECO:0000256" key="16">
    <source>
        <dbReference type="SAM" id="MobiDB-lite"/>
    </source>
</evidence>
<dbReference type="SMART" id="SM00958">
    <property type="entry name" value="SecA_PP_bind"/>
    <property type="match status" value="1"/>
</dbReference>
<accession>A0A5C6CHW4</accession>
<organism evidence="20 21">
    <name type="scientific">Bythopirellula polymerisocia</name>
    <dbReference type="NCBI Taxonomy" id="2528003"/>
    <lineage>
        <taxon>Bacteria</taxon>
        <taxon>Pseudomonadati</taxon>
        <taxon>Planctomycetota</taxon>
        <taxon>Planctomycetia</taxon>
        <taxon>Pirellulales</taxon>
        <taxon>Lacipirellulaceae</taxon>
        <taxon>Bythopirellula</taxon>
    </lineage>
</organism>
<evidence type="ECO:0000256" key="10">
    <source>
        <dbReference type="ARBA" id="ARBA00022840"/>
    </source>
</evidence>
<dbReference type="InterPro" id="IPR014001">
    <property type="entry name" value="Helicase_ATP-bd"/>
</dbReference>
<dbReference type="InterPro" id="IPR044722">
    <property type="entry name" value="SecA_SF2_C"/>
</dbReference>
<feature type="binding site" evidence="15">
    <location>
        <position position="107"/>
    </location>
    <ligand>
        <name>ATP</name>
        <dbReference type="ChEBI" id="CHEBI:30616"/>
    </ligand>
</feature>
<evidence type="ECO:0000256" key="8">
    <source>
        <dbReference type="ARBA" id="ARBA00022741"/>
    </source>
</evidence>
<keyword evidence="21" id="KW-1185">Reference proteome</keyword>
<dbReference type="InterPro" id="IPR014018">
    <property type="entry name" value="SecA_motor_DEAD"/>
</dbReference>
<dbReference type="GO" id="GO:0031522">
    <property type="term" value="C:cell envelope Sec protein transport complex"/>
    <property type="evidence" value="ECO:0007669"/>
    <property type="project" value="TreeGrafter"/>
</dbReference>
<dbReference type="PROSITE" id="PS51194">
    <property type="entry name" value="HELICASE_CTER"/>
    <property type="match status" value="1"/>
</dbReference>
<comment type="function">
    <text evidence="15">Part of the Sec protein translocase complex. Interacts with the SecYEG preprotein conducting channel. Has a central role in coupling the hydrolysis of ATP to the transfer of proteins into and across the cell membrane, serving as an ATP-driven molecular motor driving the stepwise translocation of polypeptide chains across the membrane.</text>
</comment>
<dbReference type="PANTHER" id="PTHR30612">
    <property type="entry name" value="SECA INNER MEMBRANE COMPONENT OF SEC PROTEIN SECRETION SYSTEM"/>
    <property type="match status" value="1"/>
</dbReference>
<dbReference type="InterPro" id="IPR004027">
    <property type="entry name" value="SEC_C_motif"/>
</dbReference>
<evidence type="ECO:0000256" key="5">
    <source>
        <dbReference type="ARBA" id="ARBA00022475"/>
    </source>
</evidence>
<dbReference type="Pfam" id="PF07516">
    <property type="entry name" value="SecA_SW"/>
    <property type="match status" value="2"/>
</dbReference>
<evidence type="ECO:0000256" key="7">
    <source>
        <dbReference type="ARBA" id="ARBA00022723"/>
    </source>
</evidence>
<keyword evidence="6 15" id="KW-0963">Cytoplasm</keyword>
<dbReference type="Pfam" id="PF21090">
    <property type="entry name" value="P-loop_SecA"/>
    <property type="match status" value="1"/>
</dbReference>
<dbReference type="Pfam" id="PF02810">
    <property type="entry name" value="SEC-C"/>
    <property type="match status" value="1"/>
</dbReference>
<dbReference type="PROSITE" id="PS51192">
    <property type="entry name" value="HELICASE_ATP_BIND_1"/>
    <property type="match status" value="1"/>
</dbReference>
<dbReference type="InterPro" id="IPR011130">
    <property type="entry name" value="SecA_preprotein_X-link_dom"/>
</dbReference>
<keyword evidence="10 15" id="KW-0067">ATP-binding</keyword>